<dbReference type="Gene3D" id="1.10.530.10">
    <property type="match status" value="1"/>
</dbReference>
<feature type="compositionally biased region" description="Gly residues" evidence="1">
    <location>
        <begin position="248"/>
        <end position="263"/>
    </location>
</feature>
<keyword evidence="4" id="KW-1185">Reference proteome</keyword>
<evidence type="ECO:0000259" key="2">
    <source>
        <dbReference type="Pfam" id="PF13406"/>
    </source>
</evidence>
<dbReference type="Pfam" id="PF13406">
    <property type="entry name" value="SLT_2"/>
    <property type="match status" value="1"/>
</dbReference>
<dbReference type="CDD" id="cd13399">
    <property type="entry name" value="Slt35-like"/>
    <property type="match status" value="1"/>
</dbReference>
<feature type="compositionally biased region" description="Basic and acidic residues" evidence="1">
    <location>
        <begin position="13"/>
        <end position="28"/>
    </location>
</feature>
<feature type="region of interest" description="Disordered" evidence="1">
    <location>
        <begin position="1"/>
        <end position="62"/>
    </location>
</feature>
<sequence>MAALTASQAPGAEVDHRVGDPGKERPDEAQPDGAPGDDAYHTELPPLESPAPPRTSPGPSESGIPASVLAAYKMAARSLGASDAACGLRWELLAAIGKVESGQARGGAVDKSGTTLKPILGPVLNGSGFARIHDTDGGRLDGDKRFDRAVGPMQFIPSTWSRWGADGNGDGSRDPANIQDAALAAAGYLCAGERDLGTKAGLHRSVLSYNDSRAYLRTVLAWYDFYRKGTHKVPDGTGPLPDSPGAGATDGAGKGNGSHGGSGSHKPGKGHGGGNGDGGHDSPAPSPGTPTDLKPVLAGPLTAYTGGTFEQRPRVKAVNASGKAVKGVRIKYTIKGDTDARFPGGRTSATAPTGADGISLAPVIDAGERAGEFTVSATAEGRDLSAAKMHATVSPKYTFARTPEGPLKAPVDSEFTEIKVELEHEKEAAGGVPVTATMITEDGEENTKGPYFKDLFGNEDRSITKTTGGGVLSKKGVLELPAVHTDGHTGTYTLRLTTEDGSTYDIPLKVTAK</sequence>
<reference evidence="3" key="1">
    <citation type="submission" date="2022-03" db="EMBL/GenBank/DDBJ databases">
        <authorList>
            <person name="Santos J.D.N."/>
            <person name="Kallscheuer N."/>
            <person name="Jogler C."/>
            <person name="Lage O.M."/>
        </authorList>
    </citation>
    <scope>NUCLEOTIDE SEQUENCE</scope>
    <source>
        <strain evidence="3">M600PL45_2</strain>
    </source>
</reference>
<dbReference type="Proteomes" id="UP001166784">
    <property type="component" value="Unassembled WGS sequence"/>
</dbReference>
<feature type="region of interest" description="Disordered" evidence="1">
    <location>
        <begin position="233"/>
        <end position="299"/>
    </location>
</feature>
<dbReference type="SUPFAM" id="SSF53955">
    <property type="entry name" value="Lysozyme-like"/>
    <property type="match status" value="1"/>
</dbReference>
<feature type="compositionally biased region" description="Pro residues" evidence="1">
    <location>
        <begin position="47"/>
        <end position="56"/>
    </location>
</feature>
<name>A0ABS9STS6_9ACTN</name>
<dbReference type="EMBL" id="JAKWJU010000002">
    <property type="protein sequence ID" value="MCH6159689.1"/>
    <property type="molecule type" value="Genomic_DNA"/>
</dbReference>
<dbReference type="EC" id="2.4.-.-" evidence="3"/>
<accession>A0ABS9STS6</accession>
<dbReference type="PANTHER" id="PTHR30163:SF8">
    <property type="entry name" value="LYTIC MUREIN TRANSGLYCOSYLASE"/>
    <property type="match status" value="1"/>
</dbReference>
<feature type="domain" description="Transglycosylase SLT" evidence="2">
    <location>
        <begin position="149"/>
        <end position="190"/>
    </location>
</feature>
<reference evidence="3" key="2">
    <citation type="journal article" date="2023" name="Int. J. Syst. Evol. Microbiol.">
        <title>Streptomyces marispadix sp. nov., isolated from marine beach sediment of the Northern Coast of Portugal.</title>
        <authorList>
            <person name="dos Santos J.D.N."/>
            <person name="Vitorino I.R."/>
            <person name="Kallscheuer N."/>
            <person name="Srivastava A."/>
            <person name="Krautwurst S."/>
            <person name="Marz M."/>
            <person name="Jogler C."/>
            <person name="Lobo Da Cunha A."/>
            <person name="Catita J."/>
            <person name="Goncalves H."/>
            <person name="Gonzalez I."/>
            <person name="Reyes F."/>
            <person name="Lage O.M."/>
        </authorList>
    </citation>
    <scope>NUCLEOTIDE SEQUENCE</scope>
    <source>
        <strain evidence="3">M600PL45_2</strain>
    </source>
</reference>
<evidence type="ECO:0000256" key="1">
    <source>
        <dbReference type="SAM" id="MobiDB-lite"/>
    </source>
</evidence>
<dbReference type="PANTHER" id="PTHR30163">
    <property type="entry name" value="MEMBRANE-BOUND LYTIC MUREIN TRANSGLYCOSYLASE B"/>
    <property type="match status" value="1"/>
</dbReference>
<organism evidence="3 4">
    <name type="scientific">Streptomyces marispadix</name>
    <dbReference type="NCBI Taxonomy" id="2922868"/>
    <lineage>
        <taxon>Bacteria</taxon>
        <taxon>Bacillati</taxon>
        <taxon>Actinomycetota</taxon>
        <taxon>Actinomycetes</taxon>
        <taxon>Kitasatosporales</taxon>
        <taxon>Streptomycetaceae</taxon>
        <taxon>Streptomyces</taxon>
    </lineage>
</organism>
<gene>
    <name evidence="3" type="ORF">MMA15_04425</name>
</gene>
<dbReference type="InterPro" id="IPR031304">
    <property type="entry name" value="SLT_2"/>
</dbReference>
<protein>
    <submittedName>
        <fullName evidence="3">Lytic murein transglycosylase</fullName>
        <ecNumber evidence="3">2.4.-.-</ecNumber>
    </submittedName>
</protein>
<dbReference type="InterPro" id="IPR023346">
    <property type="entry name" value="Lysozyme-like_dom_sf"/>
</dbReference>
<evidence type="ECO:0000313" key="4">
    <source>
        <dbReference type="Proteomes" id="UP001166784"/>
    </source>
</evidence>
<proteinExistence type="predicted"/>
<keyword evidence="3" id="KW-0328">Glycosyltransferase</keyword>
<keyword evidence="3" id="KW-0808">Transferase</keyword>
<dbReference type="InterPro" id="IPR043426">
    <property type="entry name" value="MltB-like"/>
</dbReference>
<dbReference type="GO" id="GO:0016757">
    <property type="term" value="F:glycosyltransferase activity"/>
    <property type="evidence" value="ECO:0007669"/>
    <property type="project" value="UniProtKB-KW"/>
</dbReference>
<comment type="caution">
    <text evidence="3">The sequence shown here is derived from an EMBL/GenBank/DDBJ whole genome shotgun (WGS) entry which is preliminary data.</text>
</comment>
<evidence type="ECO:0000313" key="3">
    <source>
        <dbReference type="EMBL" id="MCH6159689.1"/>
    </source>
</evidence>